<evidence type="ECO:0000259" key="2">
    <source>
        <dbReference type="Pfam" id="PF14417"/>
    </source>
</evidence>
<dbReference type="Pfam" id="PF13466">
    <property type="entry name" value="STAS_2"/>
    <property type="match status" value="1"/>
</dbReference>
<gene>
    <name evidence="3" type="ORF">GCM10010421_61420</name>
</gene>
<dbReference type="InterPro" id="IPR025847">
    <property type="entry name" value="MEDS_domain"/>
</dbReference>
<dbReference type="InterPro" id="IPR036513">
    <property type="entry name" value="STAS_dom_sf"/>
</dbReference>
<evidence type="ECO:0008006" key="5">
    <source>
        <dbReference type="Google" id="ProtNLM"/>
    </source>
</evidence>
<feature type="domain" description="MlaB-like STAS" evidence="1">
    <location>
        <begin position="213"/>
        <end position="278"/>
    </location>
</feature>
<dbReference type="Proteomes" id="UP001500460">
    <property type="component" value="Unassembled WGS sequence"/>
</dbReference>
<name>A0ABN3KKK8_9ACTN</name>
<keyword evidence="4" id="KW-1185">Reference proteome</keyword>
<reference evidence="3 4" key="1">
    <citation type="journal article" date="2019" name="Int. J. Syst. Evol. Microbiol.">
        <title>The Global Catalogue of Microorganisms (GCM) 10K type strain sequencing project: providing services to taxonomists for standard genome sequencing and annotation.</title>
        <authorList>
            <consortium name="The Broad Institute Genomics Platform"/>
            <consortium name="The Broad Institute Genome Sequencing Center for Infectious Disease"/>
            <person name="Wu L."/>
            <person name="Ma J."/>
        </authorList>
    </citation>
    <scope>NUCLEOTIDE SEQUENCE [LARGE SCALE GENOMIC DNA]</scope>
    <source>
        <strain evidence="3 4">JCM 6922</strain>
    </source>
</reference>
<comment type="caution">
    <text evidence="3">The sequence shown here is derived from an EMBL/GenBank/DDBJ whole genome shotgun (WGS) entry which is preliminary data.</text>
</comment>
<protein>
    <recommendedName>
        <fullName evidence="5">STAS domain-containing protein</fullName>
    </recommendedName>
</protein>
<dbReference type="EMBL" id="BAAATK010000075">
    <property type="protein sequence ID" value="GAA2459804.1"/>
    <property type="molecule type" value="Genomic_DNA"/>
</dbReference>
<evidence type="ECO:0000313" key="3">
    <source>
        <dbReference type="EMBL" id="GAA2459804.1"/>
    </source>
</evidence>
<proteinExistence type="predicted"/>
<evidence type="ECO:0000259" key="1">
    <source>
        <dbReference type="Pfam" id="PF13466"/>
    </source>
</evidence>
<accession>A0ABN3KKK8</accession>
<dbReference type="Pfam" id="PF14417">
    <property type="entry name" value="MEDS"/>
    <property type="match status" value="1"/>
</dbReference>
<dbReference type="InterPro" id="IPR058548">
    <property type="entry name" value="MlaB-like_STAS"/>
</dbReference>
<organism evidence="3 4">
    <name type="scientific">Streptomyces glaucus</name>
    <dbReference type="NCBI Taxonomy" id="284029"/>
    <lineage>
        <taxon>Bacteria</taxon>
        <taxon>Bacillati</taxon>
        <taxon>Actinomycetota</taxon>
        <taxon>Actinomycetes</taxon>
        <taxon>Kitasatosporales</taxon>
        <taxon>Streptomycetaceae</taxon>
        <taxon>Streptomyces</taxon>
    </lineage>
</organism>
<dbReference type="Gene3D" id="3.30.750.24">
    <property type="entry name" value="STAS domain"/>
    <property type="match status" value="1"/>
</dbReference>
<sequence length="291" mass="30836">MAVMPGATAPPDRVPAAGRHAGVVFSDDREWAGHLCAFVRGGLERDEQVQYFADTTDPGRVLRTLTDAGIDAAAAVTRGQLSVSTAAQTYLAGAGFDPDEMIGLWYDALEAALARGHRGLRAIGEMAWGARDTAGADRLLEYELRIHHEVFARLPLTAWCFYDRRLLPDAQVRVLAGAHLSHRGETVADPALRVAPLAGRPGLLMSGSAGYDTRDTVAAAAAAVRGAPAQRMELDLSALRHLDAASLAALADAAAGRPGGPSLRIRQAPPSLRRLLELFPELGAAVEVVDR</sequence>
<evidence type="ECO:0000313" key="4">
    <source>
        <dbReference type="Proteomes" id="UP001500460"/>
    </source>
</evidence>
<feature type="domain" description="MEDS" evidence="2">
    <location>
        <begin position="19"/>
        <end position="179"/>
    </location>
</feature>